<evidence type="ECO:0000256" key="5">
    <source>
        <dbReference type="ARBA" id="ARBA00062515"/>
    </source>
</evidence>
<keyword evidence="4 7" id="KW-0732">Signal</keyword>
<dbReference type="SUPFAM" id="SSF53850">
    <property type="entry name" value="Periplasmic binding protein-like II"/>
    <property type="match status" value="1"/>
</dbReference>
<evidence type="ECO:0000313" key="9">
    <source>
        <dbReference type="Proteomes" id="UP000596074"/>
    </source>
</evidence>
<sequence length="246" mass="26634">MKFPLINLSLLLLLALPVRADVLVAVASNFTAPAQAIAAAFEQQTGQRVRLAFGASGKLTAQIVQGAPFEIFLSADQAKPELLVAQGQAVAASRFTYAMGKLVLWTVQDGVEPYQQLTQNYSARLALADPRLAPYGVAAQQTLSSLNLLESTRRQWVMGENISQTWQFVATGNAPLGLVALSQVMENGQIVRGSGWVVPQALYQPIHQDAVLLKKGAQNPAAQAFLRYLQQPQAQAIMQRFGYGIE</sequence>
<dbReference type="KEGG" id="vcw:GJQ55_02955"/>
<comment type="subunit">
    <text evidence="5">The complex is composed of two ATP-binding proteins (ModC), two transmembrane proteins (ModB) and a solute-binding protein (ModA).</text>
</comment>
<dbReference type="InterPro" id="IPR005950">
    <property type="entry name" value="ModA"/>
</dbReference>
<protein>
    <submittedName>
        <fullName evidence="8">Molybdate ABC transporter substrate-binding protein</fullName>
    </submittedName>
</protein>
<dbReference type="GO" id="GO:0030973">
    <property type="term" value="F:molybdate ion binding"/>
    <property type="evidence" value="ECO:0007669"/>
    <property type="project" value="InterPro"/>
</dbReference>
<keyword evidence="9" id="KW-1185">Reference proteome</keyword>
<dbReference type="EMBL" id="CP046056">
    <property type="protein sequence ID" value="QQD23507.1"/>
    <property type="molecule type" value="Genomic_DNA"/>
</dbReference>
<dbReference type="PIRSF" id="PIRSF004846">
    <property type="entry name" value="ModA"/>
    <property type="match status" value="1"/>
</dbReference>
<dbReference type="PANTHER" id="PTHR30632">
    <property type="entry name" value="MOLYBDATE-BINDING PERIPLASMIC PROTEIN"/>
    <property type="match status" value="1"/>
</dbReference>
<dbReference type="GO" id="GO:0046872">
    <property type="term" value="F:metal ion binding"/>
    <property type="evidence" value="ECO:0007669"/>
    <property type="project" value="UniProtKB-KW"/>
</dbReference>
<dbReference type="Pfam" id="PF13531">
    <property type="entry name" value="SBP_bac_11"/>
    <property type="match status" value="1"/>
</dbReference>
<evidence type="ECO:0000256" key="3">
    <source>
        <dbReference type="ARBA" id="ARBA00022723"/>
    </source>
</evidence>
<accession>A0A9X7UTQ6</accession>
<dbReference type="AlphaFoldDB" id="A0A9X7UTQ6"/>
<gene>
    <name evidence="8" type="primary">modA</name>
    <name evidence="8" type="ORF">GJQ55_02955</name>
</gene>
<dbReference type="Proteomes" id="UP000596074">
    <property type="component" value="Chromosome"/>
</dbReference>
<proteinExistence type="inferred from homology"/>
<evidence type="ECO:0000313" key="8">
    <source>
        <dbReference type="EMBL" id="QQD23507.1"/>
    </source>
</evidence>
<comment type="similarity">
    <text evidence="1">Belongs to the bacterial solute-binding protein ModA family.</text>
</comment>
<dbReference type="InterPro" id="IPR044084">
    <property type="entry name" value="AvModA-like_subst-bd"/>
</dbReference>
<keyword evidence="3 6" id="KW-0479">Metal-binding</keyword>
<feature type="binding site" evidence="6">
    <location>
        <position position="162"/>
    </location>
    <ligand>
        <name>molybdate</name>
        <dbReference type="ChEBI" id="CHEBI:36264"/>
    </ligand>
</feature>
<dbReference type="PANTHER" id="PTHR30632:SF14">
    <property type="entry name" value="TUNGSTATE_MOLYBDATE_CHROMATE-BINDING PROTEIN MODA"/>
    <property type="match status" value="1"/>
</dbReference>
<feature type="binding site" evidence="6">
    <location>
        <position position="56"/>
    </location>
    <ligand>
        <name>molybdate</name>
        <dbReference type="ChEBI" id="CHEBI:36264"/>
    </ligand>
</feature>
<dbReference type="NCBIfam" id="TIGR01256">
    <property type="entry name" value="modA"/>
    <property type="match status" value="1"/>
</dbReference>
<evidence type="ECO:0000256" key="7">
    <source>
        <dbReference type="SAM" id="SignalP"/>
    </source>
</evidence>
<evidence type="ECO:0000256" key="1">
    <source>
        <dbReference type="ARBA" id="ARBA00009175"/>
    </source>
</evidence>
<dbReference type="GO" id="GO:0015689">
    <property type="term" value="P:molybdate ion transport"/>
    <property type="evidence" value="ECO:0007669"/>
    <property type="project" value="InterPro"/>
</dbReference>
<feature type="chain" id="PRO_5040826966" evidence="7">
    <location>
        <begin position="21"/>
        <end position="246"/>
    </location>
</feature>
<dbReference type="InterPro" id="IPR050682">
    <property type="entry name" value="ModA/WtpA"/>
</dbReference>
<keyword evidence="2 6" id="KW-0500">Molybdenum</keyword>
<evidence type="ECO:0000256" key="6">
    <source>
        <dbReference type="PIRSR" id="PIRSR004846-1"/>
    </source>
</evidence>
<dbReference type="Gene3D" id="3.40.190.10">
    <property type="entry name" value="Periplasmic binding protein-like II"/>
    <property type="match status" value="2"/>
</dbReference>
<dbReference type="CDD" id="cd13539">
    <property type="entry name" value="PBP2_AvModA"/>
    <property type="match status" value="1"/>
</dbReference>
<dbReference type="FunFam" id="3.40.190.10:FF:000035">
    <property type="entry name" value="Molybdate ABC transporter substrate-binding protein"/>
    <property type="match status" value="1"/>
</dbReference>
<dbReference type="RefSeq" id="WP_228346031.1">
    <property type="nucleotide sequence ID" value="NZ_CP046056.1"/>
</dbReference>
<organism evidence="8 9">
    <name type="scientific">Venatoribacter cucullus</name>
    <dbReference type="NCBI Taxonomy" id="2661630"/>
    <lineage>
        <taxon>Bacteria</taxon>
        <taxon>Pseudomonadati</taxon>
        <taxon>Pseudomonadota</taxon>
        <taxon>Gammaproteobacteria</taxon>
        <taxon>Oceanospirillales</taxon>
        <taxon>Oceanospirillaceae</taxon>
        <taxon>Venatoribacter</taxon>
    </lineage>
</organism>
<reference evidence="8 9" key="1">
    <citation type="submission" date="2019-11" db="EMBL/GenBank/DDBJ databases">
        <title>Venatorbacter sp. nov. a predator of Campylobacter and other Gram-negative bacteria.</title>
        <authorList>
            <person name="Saeedi A."/>
            <person name="Cummings N.J."/>
            <person name="Connerton I.F."/>
            <person name="Connerton P.L."/>
        </authorList>
    </citation>
    <scope>NUCLEOTIDE SEQUENCE [LARGE SCALE GENOMIC DNA]</scope>
    <source>
        <strain evidence="8">XL5</strain>
    </source>
</reference>
<evidence type="ECO:0000256" key="4">
    <source>
        <dbReference type="ARBA" id="ARBA00022729"/>
    </source>
</evidence>
<feature type="signal peptide" evidence="7">
    <location>
        <begin position="1"/>
        <end position="20"/>
    </location>
</feature>
<dbReference type="GO" id="GO:1901359">
    <property type="term" value="F:tungstate binding"/>
    <property type="evidence" value="ECO:0007669"/>
    <property type="project" value="UniProtKB-ARBA"/>
</dbReference>
<evidence type="ECO:0000256" key="2">
    <source>
        <dbReference type="ARBA" id="ARBA00022505"/>
    </source>
</evidence>
<name>A0A9X7UTQ6_9GAMM</name>